<sequence>MKLEVEVLTREAFKPYGDVIQIEGASSFFINEGMTERFHDLAKVEFFEQDRVLMSINKAKPSPMPIKVSLLEKHPLGTQAFMPLRGEKFVIIVAQPGEDIDTNTLRAFITDGTQGVNYHCGVWHHPLFAYQKETEFFTVDRAGENNCVVKKLPNVYELEL</sequence>
<dbReference type="PIRSF" id="PIRSF017306">
    <property type="entry name" value="Ureidogly_hydro"/>
    <property type="match status" value="1"/>
</dbReference>
<dbReference type="InterPro" id="IPR011051">
    <property type="entry name" value="RmlC_Cupin_sf"/>
</dbReference>
<dbReference type="CDD" id="cd20298">
    <property type="entry name" value="cupin_UAH"/>
    <property type="match status" value="1"/>
</dbReference>
<gene>
    <name evidence="5" type="ORF">SAMN02745723_101332</name>
</gene>
<dbReference type="InterPro" id="IPR024060">
    <property type="entry name" value="Ureidoglycolate_lyase_dom_sf"/>
</dbReference>
<comment type="caution">
    <text evidence="5">The sequence shown here is derived from an EMBL/GenBank/DDBJ whole genome shotgun (WGS) entry which is preliminary data.</text>
</comment>
<reference evidence="5 6" key="1">
    <citation type="submission" date="2016-10" db="EMBL/GenBank/DDBJ databases">
        <authorList>
            <person name="Varghese N."/>
            <person name="Submissions S."/>
        </authorList>
    </citation>
    <scope>NUCLEOTIDE SEQUENCE [LARGE SCALE GENOMIC DNA]</scope>
    <source>
        <strain evidence="5 6">DSM 5563</strain>
    </source>
</reference>
<accession>A0AAJ5BFX1</accession>
<proteinExistence type="predicted"/>
<comment type="catalytic activity">
    <reaction evidence="4">
        <text>(S)-ureidoglycolate = urea + glyoxylate</text>
        <dbReference type="Rhea" id="RHEA:11304"/>
        <dbReference type="ChEBI" id="CHEBI:16199"/>
        <dbReference type="ChEBI" id="CHEBI:36655"/>
        <dbReference type="ChEBI" id="CHEBI:57296"/>
        <dbReference type="EC" id="4.3.2.3"/>
    </reaction>
</comment>
<dbReference type="InterPro" id="IPR007247">
    <property type="entry name" value="Ureidogly_lyase"/>
</dbReference>
<dbReference type="GO" id="GO:0004848">
    <property type="term" value="F:ureidoglycolate hydrolase activity"/>
    <property type="evidence" value="ECO:0007669"/>
    <property type="project" value="InterPro"/>
</dbReference>
<dbReference type="RefSeq" id="WP_047779993.1">
    <property type="nucleotide sequence ID" value="NZ_FOLW01000001.1"/>
</dbReference>
<dbReference type="PANTHER" id="PTHR21221">
    <property type="entry name" value="UREIDOGLYCOLATE HYDROLASE"/>
    <property type="match status" value="1"/>
</dbReference>
<dbReference type="Pfam" id="PF04115">
    <property type="entry name" value="Ureidogly_lyase"/>
    <property type="match status" value="1"/>
</dbReference>
<dbReference type="AlphaFoldDB" id="A0AAJ5BFX1"/>
<dbReference type="GO" id="GO:0000256">
    <property type="term" value="P:allantoin catabolic process"/>
    <property type="evidence" value="ECO:0007669"/>
    <property type="project" value="InterPro"/>
</dbReference>
<dbReference type="PANTHER" id="PTHR21221:SF1">
    <property type="entry name" value="UREIDOGLYCOLATE LYASE"/>
    <property type="match status" value="1"/>
</dbReference>
<keyword evidence="2" id="KW-0659">Purine metabolism</keyword>
<dbReference type="Gene3D" id="2.60.120.480">
    <property type="entry name" value="Ureidoglycolate hydrolase"/>
    <property type="match status" value="1"/>
</dbReference>
<name>A0AAJ5BFX1_9GAMM</name>
<dbReference type="EMBL" id="FOLW01000001">
    <property type="protein sequence ID" value="SFC08100.1"/>
    <property type="molecule type" value="Genomic_DNA"/>
</dbReference>
<dbReference type="InterPro" id="IPR047233">
    <property type="entry name" value="UAH_cupin"/>
</dbReference>
<dbReference type="Proteomes" id="UP000226420">
    <property type="component" value="Unassembled WGS sequence"/>
</dbReference>
<dbReference type="SUPFAM" id="SSF51182">
    <property type="entry name" value="RmlC-like cupins"/>
    <property type="match status" value="1"/>
</dbReference>
<evidence type="ECO:0000256" key="3">
    <source>
        <dbReference type="ARBA" id="ARBA00023239"/>
    </source>
</evidence>
<keyword evidence="3 5" id="KW-0456">Lyase</keyword>
<protein>
    <submittedName>
        <fullName evidence="5">Ureidoglycolate lyase</fullName>
    </submittedName>
</protein>
<dbReference type="NCBIfam" id="NF009932">
    <property type="entry name" value="PRK13395.1"/>
    <property type="match status" value="1"/>
</dbReference>
<organism evidence="5 6">
    <name type="scientific">Pragia fontium DSM 5563 = ATCC 49100</name>
    <dbReference type="NCBI Taxonomy" id="1122977"/>
    <lineage>
        <taxon>Bacteria</taxon>
        <taxon>Pseudomonadati</taxon>
        <taxon>Pseudomonadota</taxon>
        <taxon>Gammaproteobacteria</taxon>
        <taxon>Enterobacterales</taxon>
        <taxon>Budviciaceae</taxon>
        <taxon>Pragia</taxon>
    </lineage>
</organism>
<evidence type="ECO:0000313" key="6">
    <source>
        <dbReference type="Proteomes" id="UP000226420"/>
    </source>
</evidence>
<dbReference type="GO" id="GO:0006144">
    <property type="term" value="P:purine nucleobase metabolic process"/>
    <property type="evidence" value="ECO:0007669"/>
    <property type="project" value="UniProtKB-KW"/>
</dbReference>
<comment type="subunit">
    <text evidence="1">Homodimer.</text>
</comment>
<dbReference type="GO" id="GO:0050385">
    <property type="term" value="F:ureidoglycolate lyase activity"/>
    <property type="evidence" value="ECO:0007669"/>
    <property type="project" value="UniProtKB-EC"/>
</dbReference>
<evidence type="ECO:0000256" key="4">
    <source>
        <dbReference type="ARBA" id="ARBA00047684"/>
    </source>
</evidence>
<evidence type="ECO:0000313" key="5">
    <source>
        <dbReference type="EMBL" id="SFC08100.1"/>
    </source>
</evidence>
<evidence type="ECO:0000256" key="2">
    <source>
        <dbReference type="ARBA" id="ARBA00022631"/>
    </source>
</evidence>
<evidence type="ECO:0000256" key="1">
    <source>
        <dbReference type="ARBA" id="ARBA00011738"/>
    </source>
</evidence>